<organism evidence="2 4">
    <name type="scientific">Mastigocoleus testarum BC008</name>
    <dbReference type="NCBI Taxonomy" id="371196"/>
    <lineage>
        <taxon>Bacteria</taxon>
        <taxon>Bacillati</taxon>
        <taxon>Cyanobacteriota</taxon>
        <taxon>Cyanophyceae</taxon>
        <taxon>Nostocales</taxon>
        <taxon>Hapalosiphonaceae</taxon>
        <taxon>Mastigocoleus</taxon>
    </lineage>
</organism>
<feature type="transmembrane region" description="Helical" evidence="1">
    <location>
        <begin position="198"/>
        <end position="226"/>
    </location>
</feature>
<dbReference type="OrthoDB" id="478265at2"/>
<feature type="transmembrane region" description="Helical" evidence="1">
    <location>
        <begin position="68"/>
        <end position="87"/>
    </location>
</feature>
<reference evidence="2 4" key="1">
    <citation type="journal article" date="2015" name="Genome Announc.">
        <title>Draft Genome of the Euendolithic (true boring) Cyanobacterium Mastigocoleus testarum strain BC008.</title>
        <authorList>
            <person name="Guida B.S."/>
            <person name="Garcia-Pichel F."/>
        </authorList>
    </citation>
    <scope>NUCLEOTIDE SEQUENCE [LARGE SCALE GENOMIC DNA]</scope>
    <source>
        <strain evidence="2 4">BC008</strain>
    </source>
</reference>
<dbReference type="SUPFAM" id="SSF52540">
    <property type="entry name" value="P-loop containing nucleoside triphosphate hydrolases"/>
    <property type="match status" value="1"/>
</dbReference>
<feature type="transmembrane region" description="Helical" evidence="1">
    <location>
        <begin position="93"/>
        <end position="112"/>
    </location>
</feature>
<gene>
    <name evidence="2" type="ORF">BC008_10735</name>
    <name evidence="3" type="ORF">BC008_20135</name>
</gene>
<evidence type="ECO:0000256" key="1">
    <source>
        <dbReference type="SAM" id="Phobius"/>
    </source>
</evidence>
<protein>
    <recommendedName>
        <fullName evidence="5">AAA family ATPase</fullName>
    </recommendedName>
</protein>
<feature type="transmembrane region" description="Helical" evidence="1">
    <location>
        <begin position="124"/>
        <end position="142"/>
    </location>
</feature>
<keyword evidence="4" id="KW-1185">Reference proteome</keyword>
<keyword evidence="1" id="KW-1133">Transmembrane helix</keyword>
<proteinExistence type="predicted"/>
<dbReference type="RefSeq" id="WP_027842707.1">
    <property type="nucleotide sequence ID" value="NZ_LMTZ01000112.1"/>
</dbReference>
<dbReference type="PANTHER" id="PTHR34301">
    <property type="entry name" value="DNA-BINDING PROTEIN-RELATED"/>
    <property type="match status" value="1"/>
</dbReference>
<dbReference type="EMBL" id="LMTZ01000112">
    <property type="protein sequence ID" value="KST65113.1"/>
    <property type="molecule type" value="Genomic_DNA"/>
</dbReference>
<accession>A0A0V7ZE11</accession>
<evidence type="ECO:0000313" key="2">
    <source>
        <dbReference type="EMBL" id="KST62794.1"/>
    </source>
</evidence>
<keyword evidence="1" id="KW-0812">Transmembrane</keyword>
<dbReference type="PANTHER" id="PTHR34301:SF8">
    <property type="entry name" value="ATPASE DOMAIN-CONTAINING PROTEIN"/>
    <property type="match status" value="1"/>
</dbReference>
<evidence type="ECO:0000313" key="4">
    <source>
        <dbReference type="Proteomes" id="UP000053372"/>
    </source>
</evidence>
<feature type="transmembrane region" description="Helical" evidence="1">
    <location>
        <begin position="238"/>
        <end position="261"/>
    </location>
</feature>
<evidence type="ECO:0008006" key="5">
    <source>
        <dbReference type="Google" id="ProtNLM"/>
    </source>
</evidence>
<dbReference type="InterPro" id="IPR027417">
    <property type="entry name" value="P-loop_NTPase"/>
</dbReference>
<name>A0A0V7ZE11_9CYAN</name>
<evidence type="ECO:0000313" key="3">
    <source>
        <dbReference type="EMBL" id="KST65113.1"/>
    </source>
</evidence>
<dbReference type="AlphaFoldDB" id="A0A0V7ZE11"/>
<dbReference type="EMBL" id="LMTZ01000150">
    <property type="protein sequence ID" value="KST62794.1"/>
    <property type="molecule type" value="Genomic_DNA"/>
</dbReference>
<dbReference type="Gene3D" id="3.40.50.300">
    <property type="entry name" value="P-loop containing nucleotide triphosphate hydrolases"/>
    <property type="match status" value="1"/>
</dbReference>
<comment type="caution">
    <text evidence="2">The sequence shown here is derived from an EMBL/GenBank/DDBJ whole genome shotgun (WGS) entry which is preliminary data.</text>
</comment>
<dbReference type="Proteomes" id="UP000053372">
    <property type="component" value="Unassembled WGS sequence"/>
</dbReference>
<feature type="transmembrane region" description="Helical" evidence="1">
    <location>
        <begin position="162"/>
        <end position="186"/>
    </location>
</feature>
<keyword evidence="1" id="KW-0472">Membrane</keyword>
<sequence length="808" mass="92250">MTQSIFISNVQTYLSECIRILYSSYFQPYSFQNWLAEIHPELKPKDNPFKYQADFANNPPLKKYAEQVWWITAVVPLIVVVPIGLLIQTTLGNFNWVLSLLFFVGWWIGLGLARSENQRLETWFKGLFVFVLAILIVAQFLVPSEVQVIGWGAALGIAWGVAWGIGWGMILGVALVLILGIIFVLLLSLIKWRLAWRVGWIVASGATSGVVLGFALGVLFGVGWGVDSDPKLVECLGILFLLVPVIVWFVEVIWMSVLFLISLRTDAASLLLYLPVRFDQRIIIPLPFMAQMIANAYLQNQAIARETIDYLINSTSQQRVAADAIATIALHSLKKCETIDDIAKVANQLDWTPLPISQDKNWVVPSFLDVSQNVNSAIHASSTYRGYQTLQDSICNLREVTDKLARERNSRLAATFGSIAERWLELMTARKDEWRKETIESEEIRQVYIPGSALDPDKAQERFKGRHKIFQEIETIALLDPPPALLLYGGRRTGKTSALKYLPRRVGANLIPLLIDIQGAAAATTLTGLAEQIAKQIVQSAKRLPRRLNLPEPNQRKLEKEPFLALQDWLLQIERVVPNKRFLLCLDEYERLSEIIEATGTKAPLNFLRHILQHMPAWTLLFSGSHELSEQPPYWSDYLINTRALRMTFLEESEARDLILRPVKDFSHTIYENDAVDEIIKVTHCQPYLVQLVCFELIERLNEIIKKEKRVRGITRASLEDVKAVIPVVIERGDQYFREQWSRFTDEEKNFLYRLSDGEKPKREDKLIVRSLVRKEVLKQEAVFGINTDLFGKLSFNVPLFRKYVEMS</sequence>